<dbReference type="GO" id="GO:0016020">
    <property type="term" value="C:membrane"/>
    <property type="evidence" value="ECO:0007669"/>
    <property type="project" value="UniProtKB-SubCell"/>
</dbReference>
<dbReference type="GO" id="GO:0051762">
    <property type="term" value="P:sesquiterpene biosynthetic process"/>
    <property type="evidence" value="ECO:0007669"/>
    <property type="project" value="UniProtKB-ARBA"/>
</dbReference>
<dbReference type="FunFam" id="1.10.630.10:FF:000043">
    <property type="entry name" value="Cytochrome P450 99A2"/>
    <property type="match status" value="1"/>
</dbReference>
<evidence type="ECO:0000256" key="12">
    <source>
        <dbReference type="PIRSR" id="PIRSR602401-1"/>
    </source>
</evidence>
<evidence type="ECO:0000256" key="9">
    <source>
        <dbReference type="ARBA" id="ARBA00023004"/>
    </source>
</evidence>
<name>A0AA35YC29_LACSI</name>
<evidence type="ECO:0008006" key="17">
    <source>
        <dbReference type="Google" id="ProtNLM"/>
    </source>
</evidence>
<evidence type="ECO:0000313" key="16">
    <source>
        <dbReference type="Proteomes" id="UP001177003"/>
    </source>
</evidence>
<evidence type="ECO:0000256" key="8">
    <source>
        <dbReference type="ARBA" id="ARBA00023002"/>
    </source>
</evidence>
<dbReference type="PROSITE" id="PS00086">
    <property type="entry name" value="CYTOCHROME_P450"/>
    <property type="match status" value="1"/>
</dbReference>
<dbReference type="Proteomes" id="UP001177003">
    <property type="component" value="Chromosome 1"/>
</dbReference>
<evidence type="ECO:0000256" key="10">
    <source>
        <dbReference type="ARBA" id="ARBA00023033"/>
    </source>
</evidence>
<dbReference type="SUPFAM" id="SSF48264">
    <property type="entry name" value="Cytochrome P450"/>
    <property type="match status" value="1"/>
</dbReference>
<dbReference type="GO" id="GO:0004497">
    <property type="term" value="F:monooxygenase activity"/>
    <property type="evidence" value="ECO:0007669"/>
    <property type="project" value="UniProtKB-KW"/>
</dbReference>
<comment type="similarity">
    <text evidence="3 13">Belongs to the cytochrome P450 family.</text>
</comment>
<keyword evidence="16" id="KW-1185">Reference proteome</keyword>
<evidence type="ECO:0000256" key="6">
    <source>
        <dbReference type="ARBA" id="ARBA00022723"/>
    </source>
</evidence>
<keyword evidence="5 14" id="KW-0812">Transmembrane</keyword>
<evidence type="ECO:0000256" key="11">
    <source>
        <dbReference type="ARBA" id="ARBA00023136"/>
    </source>
</evidence>
<dbReference type="GO" id="GO:0005506">
    <property type="term" value="F:iron ion binding"/>
    <property type="evidence" value="ECO:0007669"/>
    <property type="project" value="InterPro"/>
</dbReference>
<evidence type="ECO:0000256" key="3">
    <source>
        <dbReference type="ARBA" id="ARBA00010617"/>
    </source>
</evidence>
<sequence>MVHIYMSPINMSIYLEDLHFTYCKAETMYTKIALSLTVSCVILFLYLVLNKKTNGAKSLNLPPGPPKLPLIGNVHHLAGLLPHRAFRDLAQKHGPIMHIQLGQISAVIISSPRLAKEVLKTHDVALADRPKTFGSELVLYRNTDIALAPYGEYWRQMKKIASLELLSAKKVQSFGLIREQELCSFMNFLRISSGKPVNIHKTITELVNNVVCKASFGKNCKHQDALLEFLDEFGRVNSGFYVADLFPDFKFLYVVSGLRSTLMKMHKTLDKIFNDIFEEHDSRKRDGGEHEEDLLDVLLRIKDEGGLEFPITNNNIKAIFVDIFAGGTDTSSVTIEWAMTELMRHPNVLEKVQTEVRETFKRKKKVMESDIQGLSYLQSVIKETLRLHPPIPMLLPHVSREHCKIDGYDIPVKMKLIINAWACSTDPEYWDDSESFKPERFEKTSVDFMGNNYQFIPFGSGRRMCPGMNFGLTTVEFFLAQMLYYFNWELPDGLNPIDVDMAETDGLLAAKKIHLHLIPTSCAPYN</sequence>
<keyword evidence="6 12" id="KW-0479">Metal-binding</keyword>
<feature type="binding site" description="axial binding residue" evidence="12">
    <location>
        <position position="465"/>
    </location>
    <ligand>
        <name>heme</name>
        <dbReference type="ChEBI" id="CHEBI:30413"/>
    </ligand>
    <ligandPart>
        <name>Fe</name>
        <dbReference type="ChEBI" id="CHEBI:18248"/>
    </ligandPart>
</feature>
<dbReference type="GO" id="GO:0020037">
    <property type="term" value="F:heme binding"/>
    <property type="evidence" value="ECO:0007669"/>
    <property type="project" value="InterPro"/>
</dbReference>
<dbReference type="PRINTS" id="PR00463">
    <property type="entry name" value="EP450I"/>
</dbReference>
<keyword evidence="7 14" id="KW-1133">Transmembrane helix</keyword>
<keyword evidence="4 12" id="KW-0349">Heme</keyword>
<dbReference type="InterPro" id="IPR036396">
    <property type="entry name" value="Cyt_P450_sf"/>
</dbReference>
<comment type="cofactor">
    <cofactor evidence="1 12">
        <name>heme</name>
        <dbReference type="ChEBI" id="CHEBI:30413"/>
    </cofactor>
</comment>
<dbReference type="InterPro" id="IPR001128">
    <property type="entry name" value="Cyt_P450"/>
</dbReference>
<proteinExistence type="inferred from homology"/>
<dbReference type="InterPro" id="IPR017972">
    <property type="entry name" value="Cyt_P450_CS"/>
</dbReference>
<dbReference type="PRINTS" id="PR00385">
    <property type="entry name" value="P450"/>
</dbReference>
<protein>
    <recommendedName>
        <fullName evidence="17">Cytochrome P450</fullName>
    </recommendedName>
</protein>
<accession>A0AA35YC29</accession>
<evidence type="ECO:0000256" key="1">
    <source>
        <dbReference type="ARBA" id="ARBA00001971"/>
    </source>
</evidence>
<evidence type="ECO:0000256" key="4">
    <source>
        <dbReference type="ARBA" id="ARBA00022617"/>
    </source>
</evidence>
<dbReference type="EMBL" id="OX465077">
    <property type="protein sequence ID" value="CAI9269237.1"/>
    <property type="molecule type" value="Genomic_DNA"/>
</dbReference>
<dbReference type="GO" id="GO:0016705">
    <property type="term" value="F:oxidoreductase activity, acting on paired donors, with incorporation or reduction of molecular oxygen"/>
    <property type="evidence" value="ECO:0007669"/>
    <property type="project" value="InterPro"/>
</dbReference>
<keyword evidence="11 14" id="KW-0472">Membrane</keyword>
<dbReference type="PANTHER" id="PTHR47955">
    <property type="entry name" value="CYTOCHROME P450 FAMILY 71 PROTEIN"/>
    <property type="match status" value="1"/>
</dbReference>
<dbReference type="InterPro" id="IPR002401">
    <property type="entry name" value="Cyt_P450_E_grp-I"/>
</dbReference>
<dbReference type="AlphaFoldDB" id="A0AA35YC29"/>
<evidence type="ECO:0000313" key="15">
    <source>
        <dbReference type="EMBL" id="CAI9269237.1"/>
    </source>
</evidence>
<evidence type="ECO:0000256" key="14">
    <source>
        <dbReference type="SAM" id="Phobius"/>
    </source>
</evidence>
<dbReference type="Pfam" id="PF00067">
    <property type="entry name" value="p450"/>
    <property type="match status" value="1"/>
</dbReference>
<keyword evidence="8 13" id="KW-0560">Oxidoreductase</keyword>
<keyword evidence="10 13" id="KW-0503">Monooxygenase</keyword>
<dbReference type="PANTHER" id="PTHR47955:SF13">
    <property type="entry name" value="CYTOCHROME P450"/>
    <property type="match status" value="1"/>
</dbReference>
<gene>
    <name evidence="15" type="ORF">LSALG_LOCUS9619</name>
</gene>
<reference evidence="15" key="1">
    <citation type="submission" date="2023-04" db="EMBL/GenBank/DDBJ databases">
        <authorList>
            <person name="Vijverberg K."/>
            <person name="Xiong W."/>
            <person name="Schranz E."/>
        </authorList>
    </citation>
    <scope>NUCLEOTIDE SEQUENCE</scope>
</reference>
<evidence type="ECO:0000256" key="2">
    <source>
        <dbReference type="ARBA" id="ARBA00004167"/>
    </source>
</evidence>
<comment type="subcellular location">
    <subcellularLocation>
        <location evidence="2">Membrane</location>
        <topology evidence="2">Single-pass membrane protein</topology>
    </subcellularLocation>
</comment>
<evidence type="ECO:0000256" key="5">
    <source>
        <dbReference type="ARBA" id="ARBA00022692"/>
    </source>
</evidence>
<evidence type="ECO:0000256" key="7">
    <source>
        <dbReference type="ARBA" id="ARBA00022989"/>
    </source>
</evidence>
<evidence type="ECO:0000256" key="13">
    <source>
        <dbReference type="RuleBase" id="RU000461"/>
    </source>
</evidence>
<dbReference type="CDD" id="cd11072">
    <property type="entry name" value="CYP71-like"/>
    <property type="match status" value="1"/>
</dbReference>
<dbReference type="Gene3D" id="1.10.630.10">
    <property type="entry name" value="Cytochrome P450"/>
    <property type="match status" value="1"/>
</dbReference>
<keyword evidence="9 12" id="KW-0408">Iron</keyword>
<feature type="transmembrane region" description="Helical" evidence="14">
    <location>
        <begin position="28"/>
        <end position="49"/>
    </location>
</feature>
<organism evidence="15 16">
    <name type="scientific">Lactuca saligna</name>
    <name type="common">Willowleaf lettuce</name>
    <dbReference type="NCBI Taxonomy" id="75948"/>
    <lineage>
        <taxon>Eukaryota</taxon>
        <taxon>Viridiplantae</taxon>
        <taxon>Streptophyta</taxon>
        <taxon>Embryophyta</taxon>
        <taxon>Tracheophyta</taxon>
        <taxon>Spermatophyta</taxon>
        <taxon>Magnoliopsida</taxon>
        <taxon>eudicotyledons</taxon>
        <taxon>Gunneridae</taxon>
        <taxon>Pentapetalae</taxon>
        <taxon>asterids</taxon>
        <taxon>campanulids</taxon>
        <taxon>Asterales</taxon>
        <taxon>Asteraceae</taxon>
        <taxon>Cichorioideae</taxon>
        <taxon>Cichorieae</taxon>
        <taxon>Lactucinae</taxon>
        <taxon>Lactuca</taxon>
    </lineage>
</organism>